<keyword evidence="2" id="KW-1185">Reference proteome</keyword>
<gene>
    <name evidence="1" type="ORF">R3W88_001010</name>
</gene>
<organism evidence="1 2">
    <name type="scientific">Solanum pinnatisectum</name>
    <name type="common">tansyleaf nightshade</name>
    <dbReference type="NCBI Taxonomy" id="50273"/>
    <lineage>
        <taxon>Eukaryota</taxon>
        <taxon>Viridiplantae</taxon>
        <taxon>Streptophyta</taxon>
        <taxon>Embryophyta</taxon>
        <taxon>Tracheophyta</taxon>
        <taxon>Spermatophyta</taxon>
        <taxon>Magnoliopsida</taxon>
        <taxon>eudicotyledons</taxon>
        <taxon>Gunneridae</taxon>
        <taxon>Pentapetalae</taxon>
        <taxon>asterids</taxon>
        <taxon>lamiids</taxon>
        <taxon>Solanales</taxon>
        <taxon>Solanaceae</taxon>
        <taxon>Solanoideae</taxon>
        <taxon>Solaneae</taxon>
        <taxon>Solanum</taxon>
    </lineage>
</organism>
<protein>
    <submittedName>
        <fullName evidence="1">Uncharacterized protein</fullName>
    </submittedName>
</protein>
<dbReference type="AlphaFoldDB" id="A0AAV9MHJ2"/>
<comment type="caution">
    <text evidence="1">The sequence shown here is derived from an EMBL/GenBank/DDBJ whole genome shotgun (WGS) entry which is preliminary data.</text>
</comment>
<proteinExistence type="predicted"/>
<accession>A0AAV9MHJ2</accession>
<sequence length="74" mass="7802">MVLPSKEDLVMVKVVEVVAMVVLVDMELEVGDMVVVKVFTVVAGGMEVMMDIDGGRYGGSGGEGRGGGRCYKYG</sequence>
<name>A0AAV9MHJ2_9SOLN</name>
<dbReference type="Proteomes" id="UP001311915">
    <property type="component" value="Unassembled WGS sequence"/>
</dbReference>
<reference evidence="1 2" key="1">
    <citation type="submission" date="2023-10" db="EMBL/GenBank/DDBJ databases">
        <title>Genome-Wide Identification Analysis in wild type Solanum Pinnatisectum Reveals Some Genes Defensing Phytophthora Infestans.</title>
        <authorList>
            <person name="Sun C."/>
        </authorList>
    </citation>
    <scope>NUCLEOTIDE SEQUENCE [LARGE SCALE GENOMIC DNA]</scope>
    <source>
        <strain evidence="1">LQN</strain>
        <tissue evidence="1">Leaf</tissue>
    </source>
</reference>
<dbReference type="EMBL" id="JAWPEI010000001">
    <property type="protein sequence ID" value="KAK4737313.1"/>
    <property type="molecule type" value="Genomic_DNA"/>
</dbReference>
<evidence type="ECO:0000313" key="1">
    <source>
        <dbReference type="EMBL" id="KAK4737313.1"/>
    </source>
</evidence>
<evidence type="ECO:0000313" key="2">
    <source>
        <dbReference type="Proteomes" id="UP001311915"/>
    </source>
</evidence>